<dbReference type="Proteomes" id="UP000054937">
    <property type="component" value="Unassembled WGS sequence"/>
</dbReference>
<evidence type="ECO:0000313" key="2">
    <source>
        <dbReference type="EMBL" id="KRX08409.1"/>
    </source>
</evidence>
<evidence type="ECO:0000313" key="3">
    <source>
        <dbReference type="Proteomes" id="UP000054937"/>
    </source>
</evidence>
<sequence length="947" mass="112167">MIKHLSKLQLLKAISQNLISHQNSIPLKSFQKSVCIPKHTFSSQLKNKLEQQQEEDEGEFKEIIPQSQNDDNFLQHLDINDPQIQNLVQAIQQGDKKLLNKILQALQAVQHYQSNLEQRKFDFSPKFLTETEVYRIIQKVQEMPEDKMITMINQENQTEVQDYFNRVIRQRLTFIPTFQLIKILKSMKQNDKELKHMSINEISNLVYLFSHANKQTKQFFRDIENELMERDFEFIPIDCIQKLLKGFSYCNLGSSMIYNKIAKSIKLAQYEIDPLKLGQYAYMYSKASESIKAGFGVYHIAEQRITQFLYRYNITQLTKLAKFFMSQKIGSNQFLTELEKEIISKYPKDIQLNILVKYAKFTSKYYFLYNDKALFYKIEADCIKNMSYMSTEQLGEVVWSYGRGKTGSYILYEKIEEEVMKKVKLFTVRQLVFIYHSMCLSGRGSKQFFDIIENQILEKNIAQFEPHYIVKLINGINVKNNFESKLFQPIMKKLEDLEINLEQNKTNYSQIITFLYLLIQTPPFYLNYDNQSGLDQKEDQSLLNDKMTENHKFHKDKLFQQYQKLFQKYKESLQSIIPHLRVDELCQIYIAYSMSNNGDNKFFEQIQTQIGTAYDVPKPYFSQFLYSLCQQHAFDFAIDFLPIIQDLRKYGNIKYFFSHDDFVRLIYSAVILTQIKQEGVDERKYGNQYLDIQFWDLSYDSLMEINPNTLKFQVVPIYMQTLLMVLTQQRMSEKYSQQQENFQNLLENAYKKMQTLTQSYKEQIVMRDVNNFNDLETKSDIFEHVTTHIKNIAEKQGLKYQILLNFVDDMANTIDVALFLQNQNEKGEEQIQKIAVCILNKYHYKQSGEEGNQEEIQQNKSEDNLILSNQIKLGLLQDILEWNIILVDEDNWQQLSSQEKILFFQNQIELESSEFINQQSAPKTASKKKRKTNTKKFSEKLSQKKSQ</sequence>
<feature type="region of interest" description="Disordered" evidence="1">
    <location>
        <begin position="919"/>
        <end position="947"/>
    </location>
</feature>
<dbReference type="InParanoid" id="A0A0V0R1L3"/>
<dbReference type="EMBL" id="LDAU01000064">
    <property type="protein sequence ID" value="KRX08409.1"/>
    <property type="molecule type" value="Genomic_DNA"/>
</dbReference>
<evidence type="ECO:0000256" key="1">
    <source>
        <dbReference type="SAM" id="MobiDB-lite"/>
    </source>
</evidence>
<feature type="compositionally biased region" description="Basic residues" evidence="1">
    <location>
        <begin position="925"/>
        <end position="934"/>
    </location>
</feature>
<organism evidence="2 3">
    <name type="scientific">Pseudocohnilembus persalinus</name>
    <name type="common">Ciliate</name>
    <dbReference type="NCBI Taxonomy" id="266149"/>
    <lineage>
        <taxon>Eukaryota</taxon>
        <taxon>Sar</taxon>
        <taxon>Alveolata</taxon>
        <taxon>Ciliophora</taxon>
        <taxon>Intramacronucleata</taxon>
        <taxon>Oligohymenophorea</taxon>
        <taxon>Scuticociliatia</taxon>
        <taxon>Philasterida</taxon>
        <taxon>Pseudocohnilembidae</taxon>
        <taxon>Pseudocohnilembus</taxon>
    </lineage>
</organism>
<protein>
    <submittedName>
        <fullName evidence="2">Uncharacterized protein</fullName>
    </submittedName>
</protein>
<dbReference type="OMA" id="AQHEINP"/>
<dbReference type="AlphaFoldDB" id="A0A0V0R1L3"/>
<comment type="caution">
    <text evidence="2">The sequence shown here is derived from an EMBL/GenBank/DDBJ whole genome shotgun (WGS) entry which is preliminary data.</text>
</comment>
<gene>
    <name evidence="2" type="ORF">PPERSA_08608</name>
</gene>
<proteinExistence type="predicted"/>
<reference evidence="2 3" key="1">
    <citation type="journal article" date="2015" name="Sci. Rep.">
        <title>Genome of the facultative scuticociliatosis pathogen Pseudocohnilembus persalinus provides insight into its virulence through horizontal gene transfer.</title>
        <authorList>
            <person name="Xiong J."/>
            <person name="Wang G."/>
            <person name="Cheng J."/>
            <person name="Tian M."/>
            <person name="Pan X."/>
            <person name="Warren A."/>
            <person name="Jiang C."/>
            <person name="Yuan D."/>
            <person name="Miao W."/>
        </authorList>
    </citation>
    <scope>NUCLEOTIDE SEQUENCE [LARGE SCALE GENOMIC DNA]</scope>
    <source>
        <strain evidence="2">36N120E</strain>
    </source>
</reference>
<keyword evidence="3" id="KW-1185">Reference proteome</keyword>
<feature type="compositionally biased region" description="Basic and acidic residues" evidence="1">
    <location>
        <begin position="936"/>
        <end position="947"/>
    </location>
</feature>
<dbReference type="OrthoDB" id="293325at2759"/>
<accession>A0A0V0R1L3</accession>
<name>A0A0V0R1L3_PSEPJ</name>